<protein>
    <recommendedName>
        <fullName evidence="1">non-specific serine/threonine protein kinase</fullName>
        <ecNumber evidence="1">2.7.11.1</ecNumber>
    </recommendedName>
</protein>
<dbReference type="Gene3D" id="3.30.200.20">
    <property type="entry name" value="Phosphorylase Kinase, domain 1"/>
    <property type="match status" value="1"/>
</dbReference>
<dbReference type="InterPro" id="IPR000719">
    <property type="entry name" value="Prot_kinase_dom"/>
</dbReference>
<sequence length="97" mass="11250">SSVSVRDSDFHLLKVIGKGSFVKVLFACHRTDDQFYAVEVLQKKAILKKKEEKHIMSERNMLLKNVKHPFLVGLHYSLQTADKLYFVFSLSHQERGD</sequence>
<dbReference type="PROSITE" id="PS50011">
    <property type="entry name" value="PROTEIN_KINASE_DOM"/>
    <property type="match status" value="1"/>
</dbReference>
<dbReference type="OMA" id="IMSERNM"/>
<dbReference type="SUPFAM" id="SSF56112">
    <property type="entry name" value="Protein kinase-like (PK-like)"/>
    <property type="match status" value="1"/>
</dbReference>
<dbReference type="STRING" id="8083.ENSXMAP00000032717"/>
<keyword evidence="4" id="KW-0547">Nucleotide-binding</keyword>
<reference evidence="11" key="2">
    <citation type="journal article" date="2013" name="Nat. Genet.">
        <title>The genome of the platyfish, Xiphophorus maculatus, provides insights into evolutionary adaptation and several complex traits.</title>
        <authorList>
            <person name="Schartl M."/>
            <person name="Walter R.B."/>
            <person name="Shen Y."/>
            <person name="Garcia T."/>
            <person name="Catchen J."/>
            <person name="Amores A."/>
            <person name="Braasch I."/>
            <person name="Chalopin D."/>
            <person name="Volff J.N."/>
            <person name="Lesch K.P."/>
            <person name="Bisazza A."/>
            <person name="Minx P."/>
            <person name="Hillier L."/>
            <person name="Wilson R.K."/>
            <person name="Fuerstenberg S."/>
            <person name="Boore J."/>
            <person name="Searle S."/>
            <person name="Postlethwait J.H."/>
            <person name="Warren W.C."/>
        </authorList>
    </citation>
    <scope>NUCLEOTIDE SEQUENCE [LARGE SCALE GENOMIC DNA]</scope>
    <source>
        <strain evidence="11">JP 163 A</strain>
    </source>
</reference>
<comment type="catalytic activity">
    <reaction evidence="7">
        <text>L-threonyl-[protein] + ATP = O-phospho-L-threonyl-[protein] + ADP + H(+)</text>
        <dbReference type="Rhea" id="RHEA:46608"/>
        <dbReference type="Rhea" id="RHEA-COMP:11060"/>
        <dbReference type="Rhea" id="RHEA-COMP:11605"/>
        <dbReference type="ChEBI" id="CHEBI:15378"/>
        <dbReference type="ChEBI" id="CHEBI:30013"/>
        <dbReference type="ChEBI" id="CHEBI:30616"/>
        <dbReference type="ChEBI" id="CHEBI:61977"/>
        <dbReference type="ChEBI" id="CHEBI:456216"/>
        <dbReference type="EC" id="2.7.11.1"/>
    </reaction>
</comment>
<dbReference type="InterPro" id="IPR050236">
    <property type="entry name" value="Ser_Thr_kinase_AGC"/>
</dbReference>
<dbReference type="FunFam" id="3.30.200.20:FF:000103">
    <property type="entry name" value="Protein kinase C"/>
    <property type="match status" value="1"/>
</dbReference>
<dbReference type="GO" id="GO:0004674">
    <property type="term" value="F:protein serine/threonine kinase activity"/>
    <property type="evidence" value="ECO:0007669"/>
    <property type="project" value="UniProtKB-KW"/>
</dbReference>
<evidence type="ECO:0000256" key="4">
    <source>
        <dbReference type="ARBA" id="ARBA00022741"/>
    </source>
</evidence>
<evidence type="ECO:0000256" key="8">
    <source>
        <dbReference type="ARBA" id="ARBA00048679"/>
    </source>
</evidence>
<keyword evidence="2" id="KW-0723">Serine/threonine-protein kinase</keyword>
<dbReference type="Pfam" id="PF00069">
    <property type="entry name" value="Pkinase"/>
    <property type="match status" value="1"/>
</dbReference>
<reference evidence="10" key="3">
    <citation type="submission" date="2025-08" db="UniProtKB">
        <authorList>
            <consortium name="Ensembl"/>
        </authorList>
    </citation>
    <scope>IDENTIFICATION</scope>
    <source>
        <strain evidence="10">JP 163 A</strain>
    </source>
</reference>
<organism evidence="10 11">
    <name type="scientific">Xiphophorus maculatus</name>
    <name type="common">Southern platyfish</name>
    <name type="synonym">Platypoecilus maculatus</name>
    <dbReference type="NCBI Taxonomy" id="8083"/>
    <lineage>
        <taxon>Eukaryota</taxon>
        <taxon>Metazoa</taxon>
        <taxon>Chordata</taxon>
        <taxon>Craniata</taxon>
        <taxon>Vertebrata</taxon>
        <taxon>Euteleostomi</taxon>
        <taxon>Actinopterygii</taxon>
        <taxon>Neopterygii</taxon>
        <taxon>Teleostei</taxon>
        <taxon>Neoteleostei</taxon>
        <taxon>Acanthomorphata</taxon>
        <taxon>Ovalentaria</taxon>
        <taxon>Atherinomorphae</taxon>
        <taxon>Cyprinodontiformes</taxon>
        <taxon>Poeciliidae</taxon>
        <taxon>Poeciliinae</taxon>
        <taxon>Xiphophorus</taxon>
    </lineage>
</organism>
<dbReference type="GO" id="GO:0048812">
    <property type="term" value="P:neuron projection morphogenesis"/>
    <property type="evidence" value="ECO:0007669"/>
    <property type="project" value="TreeGrafter"/>
</dbReference>
<dbReference type="GO" id="GO:0035556">
    <property type="term" value="P:intracellular signal transduction"/>
    <property type="evidence" value="ECO:0007669"/>
    <property type="project" value="TreeGrafter"/>
</dbReference>
<evidence type="ECO:0000256" key="7">
    <source>
        <dbReference type="ARBA" id="ARBA00047899"/>
    </source>
</evidence>
<keyword evidence="6" id="KW-0067">ATP-binding</keyword>
<dbReference type="InterPro" id="IPR011009">
    <property type="entry name" value="Kinase-like_dom_sf"/>
</dbReference>
<dbReference type="GO" id="GO:0015459">
    <property type="term" value="F:potassium channel regulator activity"/>
    <property type="evidence" value="ECO:0007669"/>
    <property type="project" value="TreeGrafter"/>
</dbReference>
<evidence type="ECO:0000256" key="5">
    <source>
        <dbReference type="ARBA" id="ARBA00022777"/>
    </source>
</evidence>
<dbReference type="PANTHER" id="PTHR24356">
    <property type="entry name" value="SERINE/THREONINE-PROTEIN KINASE"/>
    <property type="match status" value="1"/>
</dbReference>
<comment type="catalytic activity">
    <reaction evidence="8">
        <text>L-seryl-[protein] + ATP = O-phospho-L-seryl-[protein] + ADP + H(+)</text>
        <dbReference type="Rhea" id="RHEA:17989"/>
        <dbReference type="Rhea" id="RHEA-COMP:9863"/>
        <dbReference type="Rhea" id="RHEA-COMP:11604"/>
        <dbReference type="ChEBI" id="CHEBI:15378"/>
        <dbReference type="ChEBI" id="CHEBI:29999"/>
        <dbReference type="ChEBI" id="CHEBI:30616"/>
        <dbReference type="ChEBI" id="CHEBI:83421"/>
        <dbReference type="ChEBI" id="CHEBI:456216"/>
        <dbReference type="EC" id="2.7.11.1"/>
    </reaction>
</comment>
<name>A0A3B5QPV2_XIPMA</name>
<reference evidence="11" key="1">
    <citation type="submission" date="2012-01" db="EMBL/GenBank/DDBJ databases">
        <authorList>
            <person name="Walter R."/>
            <person name="Schartl M."/>
            <person name="Warren W."/>
        </authorList>
    </citation>
    <scope>NUCLEOTIDE SEQUENCE [LARGE SCALE GENOMIC DNA]</scope>
    <source>
        <strain evidence="11">JP 163 A</strain>
    </source>
</reference>
<evidence type="ECO:0000313" key="10">
    <source>
        <dbReference type="Ensembl" id="ENSXMAP00000032717.1"/>
    </source>
</evidence>
<dbReference type="AlphaFoldDB" id="A0A3B5QPV2"/>
<evidence type="ECO:0000256" key="2">
    <source>
        <dbReference type="ARBA" id="ARBA00022527"/>
    </source>
</evidence>
<evidence type="ECO:0000256" key="1">
    <source>
        <dbReference type="ARBA" id="ARBA00012513"/>
    </source>
</evidence>
<dbReference type="EC" id="2.7.11.1" evidence="1"/>
<evidence type="ECO:0000313" key="11">
    <source>
        <dbReference type="Proteomes" id="UP000002852"/>
    </source>
</evidence>
<evidence type="ECO:0000256" key="3">
    <source>
        <dbReference type="ARBA" id="ARBA00022679"/>
    </source>
</evidence>
<keyword evidence="11" id="KW-1185">Reference proteome</keyword>
<dbReference type="GO" id="GO:0005524">
    <property type="term" value="F:ATP binding"/>
    <property type="evidence" value="ECO:0007669"/>
    <property type="project" value="UniProtKB-KW"/>
</dbReference>
<keyword evidence="5" id="KW-0418">Kinase</keyword>
<keyword evidence="3" id="KW-0808">Transferase</keyword>
<accession>A0A3B5QPV2</accession>
<evidence type="ECO:0000256" key="6">
    <source>
        <dbReference type="ARBA" id="ARBA00022840"/>
    </source>
</evidence>
<reference evidence="10" key="4">
    <citation type="submission" date="2025-09" db="UniProtKB">
        <authorList>
            <consortium name="Ensembl"/>
        </authorList>
    </citation>
    <scope>IDENTIFICATION</scope>
    <source>
        <strain evidence="10">JP 163 A</strain>
    </source>
</reference>
<dbReference type="GO" id="GO:0005634">
    <property type="term" value="C:nucleus"/>
    <property type="evidence" value="ECO:0007669"/>
    <property type="project" value="TreeGrafter"/>
</dbReference>
<evidence type="ECO:0000259" key="9">
    <source>
        <dbReference type="PROSITE" id="PS50011"/>
    </source>
</evidence>
<dbReference type="PANTHER" id="PTHR24356:SF300">
    <property type="entry name" value="SERINE_THREONINE-PROTEIN KINASE SGK1"/>
    <property type="match status" value="1"/>
</dbReference>
<dbReference type="InParanoid" id="A0A3B5QPV2"/>
<feature type="domain" description="Protein kinase" evidence="9">
    <location>
        <begin position="10"/>
        <end position="97"/>
    </location>
</feature>
<dbReference type="Ensembl" id="ENSXMAT00000028755.1">
    <property type="protein sequence ID" value="ENSXMAP00000032717.1"/>
    <property type="gene ID" value="ENSXMAG00000026742.1"/>
</dbReference>
<dbReference type="Proteomes" id="UP000002852">
    <property type="component" value="Unassembled WGS sequence"/>
</dbReference>
<dbReference type="GO" id="GO:0005737">
    <property type="term" value="C:cytoplasm"/>
    <property type="evidence" value="ECO:0007669"/>
    <property type="project" value="TreeGrafter"/>
</dbReference>
<proteinExistence type="predicted"/>
<dbReference type="GeneTree" id="ENSGT00940000153776"/>